<keyword evidence="4" id="KW-1185">Reference proteome</keyword>
<accession>A0ABS2DNL1</accession>
<evidence type="ECO:0000256" key="1">
    <source>
        <dbReference type="SAM" id="Coils"/>
    </source>
</evidence>
<proteinExistence type="predicted"/>
<feature type="compositionally biased region" description="Basic and acidic residues" evidence="2">
    <location>
        <begin position="146"/>
        <end position="158"/>
    </location>
</feature>
<organism evidence="3 4">
    <name type="scientific">Bacillus suaedaesalsae</name>
    <dbReference type="NCBI Taxonomy" id="2810349"/>
    <lineage>
        <taxon>Bacteria</taxon>
        <taxon>Bacillati</taxon>
        <taxon>Bacillota</taxon>
        <taxon>Bacilli</taxon>
        <taxon>Bacillales</taxon>
        <taxon>Bacillaceae</taxon>
        <taxon>Bacillus</taxon>
    </lineage>
</organism>
<reference evidence="3 4" key="1">
    <citation type="submission" date="2021-02" db="EMBL/GenBank/DDBJ databases">
        <title>Bacillus sp. RD4P76, an endophyte from a halophyte.</title>
        <authorList>
            <person name="Sun J.-Q."/>
        </authorList>
    </citation>
    <scope>NUCLEOTIDE SEQUENCE [LARGE SCALE GENOMIC DNA]</scope>
    <source>
        <strain evidence="3 4">RD4P76</strain>
    </source>
</reference>
<feature type="region of interest" description="Disordered" evidence="2">
    <location>
        <begin position="146"/>
        <end position="184"/>
    </location>
</feature>
<evidence type="ECO:0000313" key="3">
    <source>
        <dbReference type="EMBL" id="MBM6619136.1"/>
    </source>
</evidence>
<name>A0ABS2DNL1_9BACI</name>
<dbReference type="RefSeq" id="WP_204204491.1">
    <property type="nucleotide sequence ID" value="NZ_JAFELM010000039.1"/>
</dbReference>
<keyword evidence="1" id="KW-0175">Coiled coil</keyword>
<comment type="caution">
    <text evidence="3">The sequence shown here is derived from an EMBL/GenBank/DDBJ whole genome shotgun (WGS) entry which is preliminary data.</text>
</comment>
<dbReference type="EMBL" id="JAFELM010000039">
    <property type="protein sequence ID" value="MBM6619136.1"/>
    <property type="molecule type" value="Genomic_DNA"/>
</dbReference>
<feature type="coiled-coil region" evidence="1">
    <location>
        <begin position="59"/>
        <end position="97"/>
    </location>
</feature>
<gene>
    <name evidence="3" type="ORF">JR050_15820</name>
</gene>
<protein>
    <submittedName>
        <fullName evidence="3">Uncharacterized protein</fullName>
    </submittedName>
</protein>
<dbReference type="Proteomes" id="UP001518925">
    <property type="component" value="Unassembled WGS sequence"/>
</dbReference>
<evidence type="ECO:0000313" key="4">
    <source>
        <dbReference type="Proteomes" id="UP001518925"/>
    </source>
</evidence>
<sequence>MKSRKAKHKGLGTKKVKFLIGAILLSVGIGSSVNVAFADQDIHALLTNWFDKKKVESINEIEQAIMSEKETQKQRLKEQLQVEIQKSEEELQLFTDAEKEARVLALQQYTDALIANFNVDNSNKEEKLSAELDAIVQEAIEKMDKVVKDIPNDDKEKNNNGNHYGQDKANPSNKEDKEKPNGSN</sequence>
<evidence type="ECO:0000256" key="2">
    <source>
        <dbReference type="SAM" id="MobiDB-lite"/>
    </source>
</evidence>
<feature type="compositionally biased region" description="Basic and acidic residues" evidence="2">
    <location>
        <begin position="173"/>
        <end position="184"/>
    </location>
</feature>